<dbReference type="GO" id="GO:0005829">
    <property type="term" value="C:cytosol"/>
    <property type="evidence" value="ECO:0007669"/>
    <property type="project" value="TreeGrafter"/>
</dbReference>
<name>A0A6N8F3N7_9GAMM</name>
<evidence type="ECO:0000313" key="3">
    <source>
        <dbReference type="Proteomes" id="UP000439994"/>
    </source>
</evidence>
<dbReference type="RefSeq" id="WP_155693858.1">
    <property type="nucleotide sequence ID" value="NZ_BAAAFQ010000005.1"/>
</dbReference>
<gene>
    <name evidence="2" type="ORF">GNP35_01460</name>
</gene>
<evidence type="ECO:0000256" key="1">
    <source>
        <dbReference type="ARBA" id="ARBA00038308"/>
    </source>
</evidence>
<comment type="similarity">
    <text evidence="1">Belongs to the UPF0149 family.</text>
</comment>
<sequence>MTHQDLVQVLNEQDFTATASEFHGLLAGLISGGMFKGNKDFLEHLSELFNNGMSIKGKVKIAAQDLVNDIYDKLESGEMAFEILLMDDEETLTDQAEELINWVQYFLVGFGLNKRDLKLASNDVREVIEDLTNITRMDSEMEDNNENQADFYEVVEFVRVSAILCHQEFGTETTVPDDENKTLH</sequence>
<proteinExistence type="inferred from homology"/>
<dbReference type="OrthoDB" id="9783391at2"/>
<dbReference type="PANTHER" id="PTHR37528:SF1">
    <property type="entry name" value="UPF0149 PROTEIN YGFB"/>
    <property type="match status" value="1"/>
</dbReference>
<protein>
    <submittedName>
        <fullName evidence="2">UPF0149 family protein</fullName>
    </submittedName>
</protein>
<dbReference type="NCBIfam" id="TIGR02292">
    <property type="entry name" value="ygfB_yecA"/>
    <property type="match status" value="1"/>
</dbReference>
<dbReference type="AlphaFoldDB" id="A0A6N8F3N7"/>
<dbReference type="SUPFAM" id="SSF101327">
    <property type="entry name" value="YgfB-like"/>
    <property type="match status" value="1"/>
</dbReference>
<reference evidence="2 3" key="1">
    <citation type="submission" date="2019-11" db="EMBL/GenBank/DDBJ databases">
        <title>P. haliotis isolates from Z. marina roots.</title>
        <authorList>
            <person name="Cohen M."/>
            <person name="Jospin G."/>
            <person name="Eisen J.A."/>
            <person name="Coil D.A."/>
        </authorList>
    </citation>
    <scope>NUCLEOTIDE SEQUENCE [LARGE SCALE GENOMIC DNA]</scope>
    <source>
        <strain evidence="2 3">UCD-MCMsp1aY</strain>
    </source>
</reference>
<accession>A0A6N8F3N7</accession>
<organism evidence="2 3">
    <name type="scientific">Psychrosphaera haliotis</name>
    <dbReference type="NCBI Taxonomy" id="555083"/>
    <lineage>
        <taxon>Bacteria</taxon>
        <taxon>Pseudomonadati</taxon>
        <taxon>Pseudomonadota</taxon>
        <taxon>Gammaproteobacteria</taxon>
        <taxon>Alteromonadales</taxon>
        <taxon>Pseudoalteromonadaceae</taxon>
        <taxon>Psychrosphaera</taxon>
    </lineage>
</organism>
<dbReference type="PANTHER" id="PTHR37528">
    <property type="entry name" value="UPF0149 PROTEIN YGFB"/>
    <property type="match status" value="1"/>
</dbReference>
<dbReference type="InterPro" id="IPR036255">
    <property type="entry name" value="YgfB-like_sf"/>
</dbReference>
<dbReference type="EMBL" id="WOCD01000001">
    <property type="protein sequence ID" value="MUH71276.1"/>
    <property type="molecule type" value="Genomic_DNA"/>
</dbReference>
<dbReference type="Gene3D" id="1.20.120.740">
    <property type="entry name" value="YgfB uncharacterised protein family UPF0149, PF03695"/>
    <property type="match status" value="1"/>
</dbReference>
<evidence type="ECO:0000313" key="2">
    <source>
        <dbReference type="EMBL" id="MUH71276.1"/>
    </source>
</evidence>
<dbReference type="Proteomes" id="UP000439994">
    <property type="component" value="Unassembled WGS sequence"/>
</dbReference>
<dbReference type="InterPro" id="IPR011978">
    <property type="entry name" value="YgfB-like"/>
</dbReference>
<dbReference type="Pfam" id="PF03695">
    <property type="entry name" value="UPF0149"/>
    <property type="match status" value="1"/>
</dbReference>
<comment type="caution">
    <text evidence="2">The sequence shown here is derived from an EMBL/GenBank/DDBJ whole genome shotgun (WGS) entry which is preliminary data.</text>
</comment>
<keyword evidence="3" id="KW-1185">Reference proteome</keyword>